<dbReference type="NCBIfam" id="NF033550">
    <property type="entry name" value="transpos_ISL3"/>
    <property type="match status" value="1"/>
</dbReference>
<dbReference type="InterPro" id="IPR002560">
    <property type="entry name" value="Transposase_DDE"/>
</dbReference>
<organism evidence="3 4">
    <name type="scientific">Glutamicibacter soli</name>
    <dbReference type="NCBI Taxonomy" id="453836"/>
    <lineage>
        <taxon>Bacteria</taxon>
        <taxon>Bacillati</taxon>
        <taxon>Actinomycetota</taxon>
        <taxon>Actinomycetes</taxon>
        <taxon>Micrococcales</taxon>
        <taxon>Micrococcaceae</taxon>
        <taxon>Glutamicibacter</taxon>
    </lineage>
</organism>
<protein>
    <submittedName>
        <fullName evidence="3">ISL3 family transposase</fullName>
    </submittedName>
</protein>
<evidence type="ECO:0000313" key="4">
    <source>
        <dbReference type="Proteomes" id="UP000477543"/>
    </source>
</evidence>
<dbReference type="Proteomes" id="UP000477543">
    <property type="component" value="Unassembled WGS sequence"/>
</dbReference>
<feature type="domain" description="Transposase IS204/IS1001/IS1096/IS1165 DDE" evidence="1">
    <location>
        <begin position="162"/>
        <end position="415"/>
    </location>
</feature>
<evidence type="ECO:0000259" key="2">
    <source>
        <dbReference type="Pfam" id="PF14690"/>
    </source>
</evidence>
<dbReference type="EMBL" id="WYDN01000021">
    <property type="protein sequence ID" value="NAZ17663.1"/>
    <property type="molecule type" value="Genomic_DNA"/>
</dbReference>
<dbReference type="AlphaFoldDB" id="A0A6L9G9T4"/>
<dbReference type="PANTHER" id="PTHR33498:SF1">
    <property type="entry name" value="TRANSPOSASE FOR INSERTION SEQUENCE ELEMENT IS1557"/>
    <property type="match status" value="1"/>
</dbReference>
<reference evidence="3 4" key="1">
    <citation type="submission" date="2020-01" db="EMBL/GenBank/DDBJ databases">
        <title>Glutamicibacter soli M275.</title>
        <authorList>
            <person name="Meng X."/>
        </authorList>
    </citation>
    <scope>NUCLEOTIDE SEQUENCE [LARGE SCALE GENOMIC DNA]</scope>
    <source>
        <strain evidence="3 4">M275</strain>
    </source>
</reference>
<evidence type="ECO:0000313" key="3">
    <source>
        <dbReference type="EMBL" id="NAZ17663.1"/>
    </source>
</evidence>
<evidence type="ECO:0000259" key="1">
    <source>
        <dbReference type="Pfam" id="PF01610"/>
    </source>
</evidence>
<dbReference type="InterPro" id="IPR047951">
    <property type="entry name" value="Transpos_ISL3"/>
</dbReference>
<dbReference type="RefSeq" id="WP_161450028.1">
    <property type="nucleotide sequence ID" value="NZ_WYDN01000021.1"/>
</dbReference>
<proteinExistence type="predicted"/>
<dbReference type="Pfam" id="PF01610">
    <property type="entry name" value="DDE_Tnp_ISL3"/>
    <property type="match status" value="1"/>
</dbReference>
<dbReference type="PANTHER" id="PTHR33498">
    <property type="entry name" value="TRANSPOSASE FOR INSERTION SEQUENCE ELEMENT IS1557"/>
    <property type="match status" value="1"/>
</dbReference>
<feature type="domain" description="Transposase IS204/IS1001/IS1096/IS1165 zinc-finger" evidence="2">
    <location>
        <begin position="43"/>
        <end position="89"/>
    </location>
</feature>
<accession>A0A6L9G9T4</accession>
<sequence>MFKDTGPLDAASILLNLTDYRVITATHEPAGRQVLIEPVATEAACPSCGVLTTRIQARPVHRVKDLPTGGDGLDLWVRKRRMACQEPACERCSFVQTTAQLPFRARITARLSQRLVDEMGCELRAVSRVAAAHGVSWPTVMARLNAVGELVGDVDRMFIRRLGIDEHRFRKVRYARGRNGKVVRIEPWSIVFTDLDTGKILDIVDGRRGATVKRWLKARPRYWRQRVQVVAIDMSSEFRKAVREILPKAKISVDHFHVIQRANLMITQVRRRRSHEVHERRGRAGDPAYKYRKLLTCNLENLSITQVERLKLILEADPELGVIYGIKEHVRQLLKTRDIHDFQSRWAVLEKSVKATKMVEAKSLFRTLTAWRSQLLVFIRTRLTNARSEAANLTAKNLKRIGRGYRNHGHYRMRILLYTAGLRPC</sequence>
<dbReference type="Pfam" id="PF14690">
    <property type="entry name" value="Zn_ribbon_ISL3"/>
    <property type="match status" value="1"/>
</dbReference>
<name>A0A6L9G9T4_9MICC</name>
<gene>
    <name evidence="3" type="ORF">GT020_16585</name>
</gene>
<dbReference type="InterPro" id="IPR029261">
    <property type="entry name" value="Transposase_Znf"/>
</dbReference>
<comment type="caution">
    <text evidence="3">The sequence shown here is derived from an EMBL/GenBank/DDBJ whole genome shotgun (WGS) entry which is preliminary data.</text>
</comment>